<dbReference type="PANTHER" id="PTHR24379:SF121">
    <property type="entry name" value="C2H2-TYPE DOMAIN-CONTAINING PROTEIN"/>
    <property type="match status" value="1"/>
</dbReference>
<accession>A0A1J1HRL5</accession>
<dbReference type="InterPro" id="IPR012934">
    <property type="entry name" value="Znf_AD"/>
</dbReference>
<dbReference type="OrthoDB" id="6077919at2759"/>
<evidence type="ECO:0000256" key="4">
    <source>
        <dbReference type="ARBA" id="ARBA00022833"/>
    </source>
</evidence>
<organism evidence="9 10">
    <name type="scientific">Clunio marinus</name>
    <dbReference type="NCBI Taxonomy" id="568069"/>
    <lineage>
        <taxon>Eukaryota</taxon>
        <taxon>Metazoa</taxon>
        <taxon>Ecdysozoa</taxon>
        <taxon>Arthropoda</taxon>
        <taxon>Hexapoda</taxon>
        <taxon>Insecta</taxon>
        <taxon>Pterygota</taxon>
        <taxon>Neoptera</taxon>
        <taxon>Endopterygota</taxon>
        <taxon>Diptera</taxon>
        <taxon>Nematocera</taxon>
        <taxon>Chironomoidea</taxon>
        <taxon>Chironomidae</taxon>
        <taxon>Clunio</taxon>
    </lineage>
</organism>
<dbReference type="SMART" id="SM00868">
    <property type="entry name" value="zf-AD"/>
    <property type="match status" value="2"/>
</dbReference>
<evidence type="ECO:0000256" key="5">
    <source>
        <dbReference type="PROSITE-ProRule" id="PRU00042"/>
    </source>
</evidence>
<dbReference type="GO" id="GO:0000981">
    <property type="term" value="F:DNA-binding transcription factor activity, RNA polymerase II-specific"/>
    <property type="evidence" value="ECO:0007669"/>
    <property type="project" value="TreeGrafter"/>
</dbReference>
<evidence type="ECO:0000313" key="9">
    <source>
        <dbReference type="EMBL" id="CRK89118.1"/>
    </source>
</evidence>
<feature type="domain" description="C2H2-type" evidence="7">
    <location>
        <begin position="688"/>
        <end position="716"/>
    </location>
</feature>
<protein>
    <submittedName>
        <fullName evidence="9">CLUMA_CG002682, isoform A</fullName>
    </submittedName>
</protein>
<proteinExistence type="predicted"/>
<dbReference type="GO" id="GO:0008270">
    <property type="term" value="F:zinc ion binding"/>
    <property type="evidence" value="ECO:0007669"/>
    <property type="project" value="UniProtKB-UniRule"/>
</dbReference>
<evidence type="ECO:0000256" key="1">
    <source>
        <dbReference type="ARBA" id="ARBA00022723"/>
    </source>
</evidence>
<feature type="binding site" evidence="6">
    <location>
        <position position="53"/>
    </location>
    <ligand>
        <name>Zn(2+)</name>
        <dbReference type="ChEBI" id="CHEBI:29105"/>
    </ligand>
</feature>
<sequence>MTDSIICRVCLENCEKTSPIFDESKNGLSLAMMLMEIGGVEVSIHDSLSKNICEGCSKEMMIGHGLRMRFLNSNQHLKRGTSKLTKDLQRNVIPVVKLSRIDQIKLMIKEEVTDYNLITFVEPEKGLFIDENDYVKTELEESKEVNILDKNISENTSSNLLKVVIKRNNKFVCMICDSCHNSWNLWHKHYSKSHSEMPNVCKVCQASYKDKSELNQHYKSRHMIGDTFICSICNLRFQRKSELFEHQEKHVDDNNSLGNSNNETGFECVKHETDVTENNLIKNSPKYDDIELKENFDDSRSNISDHEDSNWISDTSNDIKTEEKKNVLKKRDDGPLICYICFKYFNSYFTKKSHLEKSHQECTKCQICPQIKFKDVCHYENHMRIHAEGDSKNATKSCDLCKYSSKEKYCLMKHMKAVHLKIKSYKCEQCDASFRYESDYKQHKFGLHKALPARFTCDKCDQGFIFKSKYSRHLEKCHKNPSVVNKLNFPEPKKTDEGGFICSVCGKGFHNDTAQRNRRKWYYHYRNAHYENFNRCKICMKKFSERGKLYEHMKVHGIVNFHVCKVCGIKFVTEKNLTLHVSKVHDGPRKSFNCNECSETFDKRNELMKHVRKEHKEAKDIVVDERMAKDICYICNQPFKSHISKIKHVETVHSDFVQRDCNICEKKSIISPKAYEIHMMEHVKGKNEVCQHCGQSFALFRQLQSHSAQKHAESKMIQCEICGENVHKYKLPVHLIKHNASKFHCELCDKSFASKMLLWNHKFREHGADPKLNCRHCGEGFVLTRACKLHEEKCKSGIVPKRGRPKDSKVHV</sequence>
<dbReference type="SMART" id="SM00355">
    <property type="entry name" value="ZnF_C2H2"/>
    <property type="match status" value="17"/>
</dbReference>
<dbReference type="PROSITE" id="PS00028">
    <property type="entry name" value="ZINC_FINGER_C2H2_1"/>
    <property type="match status" value="8"/>
</dbReference>
<dbReference type="InterPro" id="IPR036236">
    <property type="entry name" value="Znf_C2H2_sf"/>
</dbReference>
<dbReference type="SUPFAM" id="SSF57716">
    <property type="entry name" value="Glucocorticoid receptor-like (DNA-binding domain)"/>
    <property type="match status" value="1"/>
</dbReference>
<evidence type="ECO:0000259" key="8">
    <source>
        <dbReference type="PROSITE" id="PS51915"/>
    </source>
</evidence>
<dbReference type="GO" id="GO:0000977">
    <property type="term" value="F:RNA polymerase II transcription regulatory region sequence-specific DNA binding"/>
    <property type="evidence" value="ECO:0007669"/>
    <property type="project" value="TreeGrafter"/>
</dbReference>
<feature type="domain" description="C2H2-type" evidence="7">
    <location>
        <begin position="228"/>
        <end position="255"/>
    </location>
</feature>
<feature type="domain" description="C2H2-type" evidence="7">
    <location>
        <begin position="455"/>
        <end position="483"/>
    </location>
</feature>
<feature type="binding site" evidence="6">
    <location>
        <position position="10"/>
    </location>
    <ligand>
        <name>Zn(2+)</name>
        <dbReference type="ChEBI" id="CHEBI:29105"/>
    </ligand>
</feature>
<feature type="domain" description="C2H2-type" evidence="7">
    <location>
        <begin position="425"/>
        <end position="453"/>
    </location>
</feature>
<dbReference type="PROSITE" id="PS51915">
    <property type="entry name" value="ZAD"/>
    <property type="match status" value="1"/>
</dbReference>
<dbReference type="Proteomes" id="UP000183832">
    <property type="component" value="Unassembled WGS sequence"/>
</dbReference>
<dbReference type="Pfam" id="PF00096">
    <property type="entry name" value="zf-C2H2"/>
    <property type="match status" value="4"/>
</dbReference>
<feature type="domain" description="C2H2-type" evidence="7">
    <location>
        <begin position="534"/>
        <end position="556"/>
    </location>
</feature>
<evidence type="ECO:0000256" key="3">
    <source>
        <dbReference type="ARBA" id="ARBA00022771"/>
    </source>
</evidence>
<feature type="domain" description="C2H2-type" evidence="7">
    <location>
        <begin position="592"/>
        <end position="620"/>
    </location>
</feature>
<dbReference type="AlphaFoldDB" id="A0A1J1HRL5"/>
<dbReference type="Pfam" id="PF07776">
    <property type="entry name" value="zf-AD"/>
    <property type="match status" value="1"/>
</dbReference>
<evidence type="ECO:0000259" key="7">
    <source>
        <dbReference type="PROSITE" id="PS50157"/>
    </source>
</evidence>
<keyword evidence="10" id="KW-1185">Reference proteome</keyword>
<dbReference type="EMBL" id="CVRI01000010">
    <property type="protein sequence ID" value="CRK89118.1"/>
    <property type="molecule type" value="Genomic_DNA"/>
</dbReference>
<dbReference type="GO" id="GO:0005634">
    <property type="term" value="C:nucleus"/>
    <property type="evidence" value="ECO:0007669"/>
    <property type="project" value="InterPro"/>
</dbReference>
<dbReference type="STRING" id="568069.A0A1J1HRL5"/>
<evidence type="ECO:0000256" key="2">
    <source>
        <dbReference type="ARBA" id="ARBA00022737"/>
    </source>
</evidence>
<feature type="domain" description="ZAD" evidence="8">
    <location>
        <begin position="5"/>
        <end position="80"/>
    </location>
</feature>
<dbReference type="SUPFAM" id="SSF57667">
    <property type="entry name" value="beta-beta-alpha zinc fingers"/>
    <property type="match status" value="5"/>
</dbReference>
<keyword evidence="1 6" id="KW-0479">Metal-binding</keyword>
<dbReference type="PANTHER" id="PTHR24379">
    <property type="entry name" value="KRAB AND ZINC FINGER DOMAIN-CONTAINING"/>
    <property type="match status" value="1"/>
</dbReference>
<keyword evidence="2" id="KW-0677">Repeat</keyword>
<feature type="binding site" evidence="6">
    <location>
        <position position="56"/>
    </location>
    <ligand>
        <name>Zn(2+)</name>
        <dbReference type="ChEBI" id="CHEBI:29105"/>
    </ligand>
</feature>
<dbReference type="PROSITE" id="PS50157">
    <property type="entry name" value="ZINC_FINGER_C2H2_2"/>
    <property type="match status" value="8"/>
</dbReference>
<dbReference type="Gene3D" id="3.40.1800.20">
    <property type="match status" value="1"/>
</dbReference>
<dbReference type="Gene3D" id="3.30.160.60">
    <property type="entry name" value="Classic Zinc Finger"/>
    <property type="match status" value="7"/>
</dbReference>
<gene>
    <name evidence="9" type="ORF">CLUMA_CG002682</name>
</gene>
<dbReference type="InterPro" id="IPR013087">
    <property type="entry name" value="Znf_C2H2_type"/>
</dbReference>
<keyword evidence="3 5" id="KW-0863">Zinc-finger</keyword>
<evidence type="ECO:0000256" key="6">
    <source>
        <dbReference type="PROSITE-ProRule" id="PRU01263"/>
    </source>
</evidence>
<reference evidence="9 10" key="1">
    <citation type="submission" date="2015-04" db="EMBL/GenBank/DDBJ databases">
        <authorList>
            <person name="Syromyatnikov M.Y."/>
            <person name="Popov V.N."/>
        </authorList>
    </citation>
    <scope>NUCLEOTIDE SEQUENCE [LARGE SCALE GENOMIC DNA]</scope>
</reference>
<name>A0A1J1HRL5_9DIPT</name>
<feature type="binding site" evidence="6">
    <location>
        <position position="7"/>
    </location>
    <ligand>
        <name>Zn(2+)</name>
        <dbReference type="ChEBI" id="CHEBI:29105"/>
    </ligand>
</feature>
<evidence type="ECO:0000313" key="10">
    <source>
        <dbReference type="Proteomes" id="UP000183832"/>
    </source>
</evidence>
<feature type="domain" description="C2H2-type" evidence="7">
    <location>
        <begin position="743"/>
        <end position="770"/>
    </location>
</feature>
<keyword evidence="4 6" id="KW-0862">Zinc</keyword>
<feature type="domain" description="C2H2-type" evidence="7">
    <location>
        <begin position="562"/>
        <end position="590"/>
    </location>
</feature>